<gene>
    <name evidence="2" type="ORF">C672_2612</name>
</gene>
<proteinExistence type="predicted"/>
<accession>T4VQA3</accession>
<dbReference type="GeneID" id="67473450"/>
<feature type="transmembrane region" description="Helical" evidence="1">
    <location>
        <begin position="339"/>
        <end position="356"/>
    </location>
</feature>
<reference evidence="2 3" key="1">
    <citation type="submission" date="2013-06" db="EMBL/GenBank/DDBJ databases">
        <authorList>
            <person name="Walk S."/>
            <person name="Aronoff D."/>
            <person name="Young V.Y."/>
            <person name="Marsh J."/>
            <person name="Harrison L."/>
            <person name="Daugherty S.C."/>
            <person name="Shefchek K.A."/>
            <person name="Hine E.E."/>
            <person name="Tallon L.J."/>
            <person name="Sadzewicz L.K."/>
            <person name="Rasko D.A."/>
        </authorList>
    </citation>
    <scope>NUCLEOTIDE SEQUENCE [LARGE SCALE GENOMIC DNA]</scope>
    <source>
        <strain evidence="2 3">ATCC 638</strain>
    </source>
</reference>
<dbReference type="EMBL" id="AVNC01000015">
    <property type="protein sequence ID" value="EQK43668.1"/>
    <property type="molecule type" value="Genomic_DNA"/>
</dbReference>
<feature type="transmembrane region" description="Helical" evidence="1">
    <location>
        <begin position="212"/>
        <end position="230"/>
    </location>
</feature>
<feature type="transmembrane region" description="Helical" evidence="1">
    <location>
        <begin position="362"/>
        <end position="381"/>
    </location>
</feature>
<evidence type="ECO:0000313" key="3">
    <source>
        <dbReference type="Proteomes" id="UP000015688"/>
    </source>
</evidence>
<evidence type="ECO:0000256" key="1">
    <source>
        <dbReference type="SAM" id="Phobius"/>
    </source>
</evidence>
<feature type="transmembrane region" description="Helical" evidence="1">
    <location>
        <begin position="313"/>
        <end position="332"/>
    </location>
</feature>
<feature type="transmembrane region" description="Helical" evidence="1">
    <location>
        <begin position="143"/>
        <end position="164"/>
    </location>
</feature>
<comment type="caution">
    <text evidence="2">The sequence shown here is derived from an EMBL/GenBank/DDBJ whole genome shotgun (WGS) entry which is preliminary data.</text>
</comment>
<organism evidence="2 3">
    <name type="scientific">Paraclostridium bifermentans ATCC 638 = DSM 14991</name>
    <dbReference type="NCBI Taxonomy" id="1233171"/>
    <lineage>
        <taxon>Bacteria</taxon>
        <taxon>Bacillati</taxon>
        <taxon>Bacillota</taxon>
        <taxon>Clostridia</taxon>
        <taxon>Peptostreptococcales</taxon>
        <taxon>Peptostreptococcaceae</taxon>
        <taxon>Paraclostridium</taxon>
    </lineage>
</organism>
<protein>
    <submittedName>
        <fullName evidence="2">Putative membrane protein</fullName>
    </submittedName>
</protein>
<dbReference type="PATRIC" id="fig|1233171.3.peg.2499"/>
<sequence length="385" mass="44153">MGFNFIFKISRFTLGISIVGIFTLMGIFIKDKIIYAIWNILLVYNLYGTVIVYQYNEYSFKPTIATLIMLGSILLVSNIKFNFKPSKYNIELNQNILRKILIVSLILLIPFIIKYIDKINLKNLLLIDIYDTRLDFREINMGILGYLVSPLTRVGAPILMAYSIKYKKKNTFFLSLFIILYIFLCGAVKSIFIGIFAVIIFYRGDYIDKPIIFVKLVTIISIFGILLYYISGNTFLLDGFIRRVFFIPPYLDNIYYDFFTGNYTYGLHSPIGAILGKQDSVLHGYSSLSMYIGDGIMKKAGSNANVGVLTEGYFSFGWIGVIIFSLVIGLIYNILRCTNMNSILFGVIFIYIYYLNTSFISTLMLTHGLALFLIFSIVFLYRKSE</sequence>
<keyword evidence="1" id="KW-0472">Membrane</keyword>
<keyword evidence="1" id="KW-0812">Transmembrane</keyword>
<dbReference type="Proteomes" id="UP000015688">
    <property type="component" value="Unassembled WGS sequence"/>
</dbReference>
<evidence type="ECO:0000313" key="2">
    <source>
        <dbReference type="EMBL" id="EQK43668.1"/>
    </source>
</evidence>
<feature type="transmembrane region" description="Helical" evidence="1">
    <location>
        <begin position="12"/>
        <end position="29"/>
    </location>
</feature>
<feature type="transmembrane region" description="Helical" evidence="1">
    <location>
        <begin position="62"/>
        <end position="81"/>
    </location>
</feature>
<feature type="transmembrane region" description="Helical" evidence="1">
    <location>
        <begin position="35"/>
        <end position="55"/>
    </location>
</feature>
<name>T4VQA3_PARBF</name>
<feature type="transmembrane region" description="Helical" evidence="1">
    <location>
        <begin position="176"/>
        <end position="200"/>
    </location>
</feature>
<keyword evidence="1" id="KW-1133">Transmembrane helix</keyword>
<dbReference type="RefSeq" id="WP_021433717.1">
    <property type="nucleotide sequence ID" value="NZ_AVNC01000015.1"/>
</dbReference>
<dbReference type="AlphaFoldDB" id="T4VQA3"/>
<feature type="transmembrane region" description="Helical" evidence="1">
    <location>
        <begin position="96"/>
        <end position="116"/>
    </location>
</feature>